<dbReference type="PANTHER" id="PTHR32063:SF8">
    <property type="entry name" value="CATION EFFLUX PROTEIN"/>
    <property type="match status" value="1"/>
</dbReference>
<gene>
    <name evidence="1" type="ORF">AWT59_3004</name>
</gene>
<dbReference type="AlphaFoldDB" id="A0A139BPK0"/>
<protein>
    <recommendedName>
        <fullName evidence="3">Acriflavin resistance protein</fullName>
    </recommendedName>
</protein>
<dbReference type="Proteomes" id="UP000070578">
    <property type="component" value="Unassembled WGS sequence"/>
</dbReference>
<comment type="caution">
    <text evidence="1">The sequence shown here is derived from an EMBL/GenBank/DDBJ whole genome shotgun (WGS) entry which is preliminary data.</text>
</comment>
<dbReference type="GO" id="GO:0005886">
    <property type="term" value="C:plasma membrane"/>
    <property type="evidence" value="ECO:0007669"/>
    <property type="project" value="TreeGrafter"/>
</dbReference>
<dbReference type="Gene3D" id="3.30.70.1320">
    <property type="entry name" value="Multidrug efflux transporter AcrB pore domain like"/>
    <property type="match status" value="1"/>
</dbReference>
<feature type="non-terminal residue" evidence="1">
    <location>
        <position position="506"/>
    </location>
</feature>
<dbReference type="InterPro" id="IPR001036">
    <property type="entry name" value="Acrflvin-R"/>
</dbReference>
<evidence type="ECO:0008006" key="3">
    <source>
        <dbReference type="Google" id="ProtNLM"/>
    </source>
</evidence>
<dbReference type="PRINTS" id="PR00702">
    <property type="entry name" value="ACRIFLAVINRP"/>
</dbReference>
<reference evidence="1 2" key="1">
    <citation type="submission" date="2016-02" db="EMBL/GenBank/DDBJ databases">
        <authorList>
            <person name="Wen L."/>
            <person name="He K."/>
            <person name="Yang H."/>
        </authorList>
    </citation>
    <scope>NUCLEOTIDE SEQUENCE [LARGE SCALE GENOMIC DNA]</scope>
    <source>
        <strain evidence="1">ShG14-8</strain>
    </source>
</reference>
<dbReference type="SUPFAM" id="SSF82866">
    <property type="entry name" value="Multidrug efflux transporter AcrB transmembrane domain"/>
    <property type="match status" value="1"/>
</dbReference>
<reference evidence="1 2" key="2">
    <citation type="submission" date="2016-03" db="EMBL/GenBank/DDBJ databases">
        <title>New uncultured bacterium of the family Gallionellaceae from acid mine drainage: description and reconstruction of genome based on metagenomic analysis of microbial community.</title>
        <authorList>
            <person name="Kadnikov V."/>
            <person name="Ivasenko D."/>
            <person name="Beletsky A."/>
            <person name="Mardanov A."/>
            <person name="Danilova E."/>
            <person name="Pimenov N."/>
            <person name="Karnachuk O."/>
            <person name="Ravin N."/>
        </authorList>
    </citation>
    <scope>NUCLEOTIDE SEQUENCE [LARGE SCALE GENOMIC DNA]</scope>
    <source>
        <strain evidence="1">ShG14-8</strain>
    </source>
</reference>
<name>A0A139BPK0_9PROT</name>
<dbReference type="EMBL" id="LSLI01000128">
    <property type="protein sequence ID" value="KXS30868.1"/>
    <property type="molecule type" value="Genomic_DNA"/>
</dbReference>
<dbReference type="Gene3D" id="1.20.1640.10">
    <property type="entry name" value="Multidrug efflux transporter AcrB transmembrane domain"/>
    <property type="match status" value="1"/>
</dbReference>
<organism evidence="1 2">
    <name type="scientific">Candidatus Gallionella acididurans</name>
    <dbReference type="NCBI Taxonomy" id="1796491"/>
    <lineage>
        <taxon>Bacteria</taxon>
        <taxon>Pseudomonadati</taxon>
        <taxon>Pseudomonadota</taxon>
        <taxon>Betaproteobacteria</taxon>
        <taxon>Nitrosomonadales</taxon>
        <taxon>Gallionellaceae</taxon>
        <taxon>Gallionella</taxon>
    </lineage>
</organism>
<dbReference type="SUPFAM" id="SSF82714">
    <property type="entry name" value="Multidrug efflux transporter AcrB TolC docking domain, DN and DC subdomains"/>
    <property type="match status" value="1"/>
</dbReference>
<accession>A0A139BPK0</accession>
<proteinExistence type="predicted"/>
<dbReference type="Gene3D" id="3.30.70.1430">
    <property type="entry name" value="Multidrug efflux transporter AcrB pore domain"/>
    <property type="match status" value="1"/>
</dbReference>
<evidence type="ECO:0000313" key="2">
    <source>
        <dbReference type="Proteomes" id="UP000070578"/>
    </source>
</evidence>
<dbReference type="GO" id="GO:0042910">
    <property type="term" value="F:xenobiotic transmembrane transporter activity"/>
    <property type="evidence" value="ECO:0007669"/>
    <property type="project" value="TreeGrafter"/>
</dbReference>
<dbReference type="SUPFAM" id="SSF82693">
    <property type="entry name" value="Multidrug efflux transporter AcrB pore domain, PN1, PN2, PC1 and PC2 subdomains"/>
    <property type="match status" value="2"/>
</dbReference>
<dbReference type="InterPro" id="IPR027463">
    <property type="entry name" value="AcrB_DN_DC_subdom"/>
</dbReference>
<dbReference type="Gene3D" id="3.30.2090.10">
    <property type="entry name" value="Multidrug efflux transporter AcrB TolC docking domain, DN and DC subdomains"/>
    <property type="match status" value="1"/>
</dbReference>
<evidence type="ECO:0000313" key="1">
    <source>
        <dbReference type="EMBL" id="KXS30868.1"/>
    </source>
</evidence>
<dbReference type="Pfam" id="PF00873">
    <property type="entry name" value="ACR_tran"/>
    <property type="match status" value="1"/>
</dbReference>
<dbReference type="PANTHER" id="PTHR32063">
    <property type="match status" value="1"/>
</dbReference>
<sequence length="506" mass="55068">MIWIVRVALNRPYTFIVLALLIMILGPLVYVNMRTDIFPDIRVPVVSAVWTYNGMAPTDMSNRIVTFYERQLTTTVNDIEHIESQSLTGVAVVKIFFQPEVNINAAVSQVTALSQTVLKRMPSGIAPPLILSYNASSVPVLQLALSSHTLLDNELFDLSNNFIRPQLARVEGAAVPSPYGGKRRMIAVDLDMHEMRSKGLAPQDVANAMIIQNLILPAGTEKLGIFEYNVLLNASTNVIDELNDLPVKEVNGVPILLRDVAHVRDGYFPQTNMVRVDGVHSVLTTIQKNGNASTLDIIEDVKALLPRIEAGAPPGLILKLVGDQSIFVKNAVNGVIREGVTAAALTSLMILLFLGSWRSTLIVTISIPLSILSAVIALSAFGQTLNVMTLGGLALAVGVLVDEATVTIESINWHLEQGKHVETSILDGANQIVVPAFVSLLSICIVFIPMFFLTGVQKYLFVPLAEAVIFAMIASFILSRTLVPTLAKYLLRVHVPHHQEEGQPAP</sequence>